<dbReference type="RefSeq" id="WP_132078383.1">
    <property type="nucleotide sequence ID" value="NZ_SLUI01000005.1"/>
</dbReference>
<protein>
    <submittedName>
        <fullName evidence="5">MarR family 2-MHQ and catechol resistance regulon transcriptional repressor</fullName>
    </submittedName>
</protein>
<dbReference type="EMBL" id="SLUI01000005">
    <property type="protein sequence ID" value="TCL37596.1"/>
    <property type="molecule type" value="Genomic_DNA"/>
</dbReference>
<keyword evidence="1" id="KW-0805">Transcription regulation</keyword>
<feature type="domain" description="HTH marR-type" evidence="4">
    <location>
        <begin position="4"/>
        <end position="136"/>
    </location>
</feature>
<evidence type="ECO:0000256" key="1">
    <source>
        <dbReference type="ARBA" id="ARBA00023015"/>
    </source>
</evidence>
<dbReference type="PROSITE" id="PS50995">
    <property type="entry name" value="HTH_MARR_2"/>
    <property type="match status" value="1"/>
</dbReference>
<dbReference type="Gene3D" id="1.10.10.10">
    <property type="entry name" value="Winged helix-like DNA-binding domain superfamily/Winged helix DNA-binding domain"/>
    <property type="match status" value="1"/>
</dbReference>
<dbReference type="InterPro" id="IPR000835">
    <property type="entry name" value="HTH_MarR-typ"/>
</dbReference>
<dbReference type="InterPro" id="IPR036390">
    <property type="entry name" value="WH_DNA-bd_sf"/>
</dbReference>
<dbReference type="OrthoDB" id="9799747at2"/>
<dbReference type="PROSITE" id="PS01117">
    <property type="entry name" value="HTH_MARR_1"/>
    <property type="match status" value="1"/>
</dbReference>
<organism evidence="5 6">
    <name type="scientific">Anaerospora hongkongensis</name>
    <dbReference type="NCBI Taxonomy" id="244830"/>
    <lineage>
        <taxon>Bacteria</taxon>
        <taxon>Bacillati</taxon>
        <taxon>Bacillota</taxon>
        <taxon>Negativicutes</taxon>
        <taxon>Selenomonadales</taxon>
        <taxon>Sporomusaceae</taxon>
        <taxon>Anaerospora</taxon>
    </lineage>
</organism>
<keyword evidence="2" id="KW-0238">DNA-binding</keyword>
<evidence type="ECO:0000256" key="3">
    <source>
        <dbReference type="ARBA" id="ARBA00023163"/>
    </source>
</evidence>
<dbReference type="GO" id="GO:0006950">
    <property type="term" value="P:response to stress"/>
    <property type="evidence" value="ECO:0007669"/>
    <property type="project" value="TreeGrafter"/>
</dbReference>
<sequence length="146" mass="16706">MEQELKLYITLSRAYRAILAHDERDVRQYGLNLTEFAVLELLYHKGPQPLQRIGEKILITTGTITYVIDKLEKKGLLFRSPCEKDRRKFYAVLSEKGKTLISRIFPGHAQNLVYALGGLSPEEQEVAINLLKKLGYEAVSRLDSQN</sequence>
<dbReference type="InterPro" id="IPR023187">
    <property type="entry name" value="Tscrpt_reg_MarR-type_CS"/>
</dbReference>
<dbReference type="PANTHER" id="PTHR33164">
    <property type="entry name" value="TRANSCRIPTIONAL REGULATOR, MARR FAMILY"/>
    <property type="match status" value="1"/>
</dbReference>
<evidence type="ECO:0000256" key="2">
    <source>
        <dbReference type="ARBA" id="ARBA00023125"/>
    </source>
</evidence>
<keyword evidence="6" id="KW-1185">Reference proteome</keyword>
<dbReference type="InterPro" id="IPR039422">
    <property type="entry name" value="MarR/SlyA-like"/>
</dbReference>
<dbReference type="PANTHER" id="PTHR33164:SF56">
    <property type="entry name" value="HTH-TYPE TRANSCRIPTIONAL REGULATOR MHQR"/>
    <property type="match status" value="1"/>
</dbReference>
<evidence type="ECO:0000259" key="4">
    <source>
        <dbReference type="PROSITE" id="PS50995"/>
    </source>
</evidence>
<dbReference type="SUPFAM" id="SSF46785">
    <property type="entry name" value="Winged helix' DNA-binding domain"/>
    <property type="match status" value="1"/>
</dbReference>
<evidence type="ECO:0000313" key="6">
    <source>
        <dbReference type="Proteomes" id="UP000295063"/>
    </source>
</evidence>
<proteinExistence type="predicted"/>
<dbReference type="GO" id="GO:0003677">
    <property type="term" value="F:DNA binding"/>
    <property type="evidence" value="ECO:0007669"/>
    <property type="project" value="UniProtKB-KW"/>
</dbReference>
<accession>A0A4R1Q0E6</accession>
<dbReference type="GO" id="GO:0003700">
    <property type="term" value="F:DNA-binding transcription factor activity"/>
    <property type="evidence" value="ECO:0007669"/>
    <property type="project" value="InterPro"/>
</dbReference>
<name>A0A4R1Q0E6_9FIRM</name>
<reference evidence="5 6" key="1">
    <citation type="submission" date="2019-03" db="EMBL/GenBank/DDBJ databases">
        <title>Genomic Encyclopedia of Type Strains, Phase IV (KMG-IV): sequencing the most valuable type-strain genomes for metagenomic binning, comparative biology and taxonomic classification.</title>
        <authorList>
            <person name="Goeker M."/>
        </authorList>
    </citation>
    <scope>NUCLEOTIDE SEQUENCE [LARGE SCALE GENOMIC DNA]</scope>
    <source>
        <strain evidence="5 6">DSM 15969</strain>
    </source>
</reference>
<keyword evidence="3" id="KW-0804">Transcription</keyword>
<comment type="caution">
    <text evidence="5">The sequence shown here is derived from an EMBL/GenBank/DDBJ whole genome shotgun (WGS) entry which is preliminary data.</text>
</comment>
<dbReference type="SMART" id="SM00347">
    <property type="entry name" value="HTH_MARR"/>
    <property type="match status" value="1"/>
</dbReference>
<gene>
    <name evidence="5" type="ORF">EV210_10526</name>
</gene>
<dbReference type="AlphaFoldDB" id="A0A4R1Q0E6"/>
<dbReference type="Proteomes" id="UP000295063">
    <property type="component" value="Unassembled WGS sequence"/>
</dbReference>
<dbReference type="Pfam" id="PF01047">
    <property type="entry name" value="MarR"/>
    <property type="match status" value="1"/>
</dbReference>
<evidence type="ECO:0000313" key="5">
    <source>
        <dbReference type="EMBL" id="TCL37596.1"/>
    </source>
</evidence>
<dbReference type="InterPro" id="IPR036388">
    <property type="entry name" value="WH-like_DNA-bd_sf"/>
</dbReference>
<dbReference type="PRINTS" id="PR00598">
    <property type="entry name" value="HTHMARR"/>
</dbReference>